<feature type="transmembrane region" description="Helical" evidence="8">
    <location>
        <begin position="417"/>
        <end position="437"/>
    </location>
</feature>
<dbReference type="STRING" id="215637.A0A4P9ZNA5"/>
<dbReference type="GO" id="GO:0022857">
    <property type="term" value="F:transmembrane transporter activity"/>
    <property type="evidence" value="ECO:0007669"/>
    <property type="project" value="UniProtKB-UniRule"/>
</dbReference>
<name>A0A4P9ZNA5_9FUNG</name>
<gene>
    <name evidence="9" type="ORF">BJ085DRAFT_13862</name>
</gene>
<feature type="transmembrane region" description="Helical" evidence="8">
    <location>
        <begin position="227"/>
        <end position="249"/>
    </location>
</feature>
<evidence type="ECO:0000256" key="6">
    <source>
        <dbReference type="ARBA" id="ARBA00022989"/>
    </source>
</evidence>
<reference evidence="10" key="1">
    <citation type="journal article" date="2018" name="Nat. Microbiol.">
        <title>Leveraging single-cell genomics to expand the fungal tree of life.</title>
        <authorList>
            <person name="Ahrendt S.R."/>
            <person name="Quandt C.A."/>
            <person name="Ciobanu D."/>
            <person name="Clum A."/>
            <person name="Salamov A."/>
            <person name="Andreopoulos B."/>
            <person name="Cheng J.F."/>
            <person name="Woyke T."/>
            <person name="Pelin A."/>
            <person name="Henrissat B."/>
            <person name="Reynolds N.K."/>
            <person name="Benny G.L."/>
            <person name="Smith M.E."/>
            <person name="James T.Y."/>
            <person name="Grigoriev I.V."/>
        </authorList>
    </citation>
    <scope>NUCLEOTIDE SEQUENCE [LARGE SCALE GENOMIC DNA]</scope>
    <source>
        <strain evidence="10">RSA 468</strain>
    </source>
</reference>
<keyword evidence="5 8" id="KW-0812">Transmembrane</keyword>
<feature type="transmembrane region" description="Helical" evidence="8">
    <location>
        <begin position="106"/>
        <end position="124"/>
    </location>
</feature>
<feature type="transmembrane region" description="Helical" evidence="8">
    <location>
        <begin position="288"/>
        <end position="308"/>
    </location>
</feature>
<evidence type="ECO:0000256" key="2">
    <source>
        <dbReference type="ARBA" id="ARBA00004141"/>
    </source>
</evidence>
<dbReference type="PANTHER" id="PTHR12385:SF4">
    <property type="entry name" value="PROTEIN PNS1"/>
    <property type="match status" value="1"/>
</dbReference>
<accession>A0A4P9ZNA5</accession>
<comment type="subcellular location">
    <subcellularLocation>
        <location evidence="8">Cell membrane</location>
        <topology evidence="8">Multi-pass membrane protein</topology>
    </subcellularLocation>
    <subcellularLocation>
        <location evidence="2">Membrane</location>
        <topology evidence="2">Multi-pass membrane protein</topology>
    </subcellularLocation>
</comment>
<evidence type="ECO:0000256" key="4">
    <source>
        <dbReference type="ARBA" id="ARBA00015388"/>
    </source>
</evidence>
<keyword evidence="10" id="KW-1185">Reference proteome</keyword>
<evidence type="ECO:0000256" key="5">
    <source>
        <dbReference type="ARBA" id="ARBA00022692"/>
    </source>
</evidence>
<feature type="transmembrane region" description="Helical" evidence="8">
    <location>
        <begin position="29"/>
        <end position="50"/>
    </location>
</feature>
<organism evidence="9 10">
    <name type="scientific">Dimargaris cristalligena</name>
    <dbReference type="NCBI Taxonomy" id="215637"/>
    <lineage>
        <taxon>Eukaryota</taxon>
        <taxon>Fungi</taxon>
        <taxon>Fungi incertae sedis</taxon>
        <taxon>Zoopagomycota</taxon>
        <taxon>Kickxellomycotina</taxon>
        <taxon>Dimargaritomycetes</taxon>
        <taxon>Dimargaritales</taxon>
        <taxon>Dimargaritaceae</taxon>
        <taxon>Dimargaris</taxon>
    </lineage>
</organism>
<sequence length="483" mass="53403">MHSGGAPPPKDDYGEGAQKYNRTPVFRDIWAAVLFLIVFASFVVYSVLSIRSLPSGTFTRPGKYSDSTNFFSLPTIVCFLIVALTGFVISLVYLGLMQAIPKTMIIVSYWVGVVLGFAMAGYYFYRRLWWAAILATIFAIISLVMWFYARHRIPLATVLMTTVMQIMRKFPATIYFGTVFLVLNVAFLMWWSITLTSTFSYMKHYETCRNYTNSAGRPDVSCSNGRLIGVIVYLCFVWYWVTQVIFNVLHTTIAGLYATFYFFEGSPMGYPTANPTVSAFKRATTNSFGSVCFGSLLVALFQTIRAILQTLLNAGSDDAIGAFIACCVGCILGMIQSLLEFFNKYAYIEVAMYGKPFIPAAKDTWNLIKNRGIDTLINDDLVGNVIGLGGLVVGGVCAMVGYGYISVVKPTFNASGTFTPVVILVSFFIGMSLFYLAGQVIDSGNSTTFVCLAEDPQAMQRSKPDLFERVRAAYPQVVAGIHT</sequence>
<dbReference type="EMBL" id="ML003136">
    <property type="protein sequence ID" value="RKP34608.1"/>
    <property type="molecule type" value="Genomic_DNA"/>
</dbReference>
<dbReference type="GO" id="GO:0005886">
    <property type="term" value="C:plasma membrane"/>
    <property type="evidence" value="ECO:0007669"/>
    <property type="project" value="UniProtKB-SubCell"/>
</dbReference>
<comment type="similarity">
    <text evidence="3 8">Belongs to the CTL (choline transporter-like) family.</text>
</comment>
<feature type="transmembrane region" description="Helical" evidence="8">
    <location>
        <begin position="320"/>
        <end position="342"/>
    </location>
</feature>
<comment type="function">
    <text evidence="1 8">Probably involved in transport through the plasma membrane.</text>
</comment>
<evidence type="ECO:0000256" key="8">
    <source>
        <dbReference type="RuleBase" id="RU368066"/>
    </source>
</evidence>
<evidence type="ECO:0000256" key="1">
    <source>
        <dbReference type="ARBA" id="ARBA00002957"/>
    </source>
</evidence>
<evidence type="ECO:0000256" key="7">
    <source>
        <dbReference type="ARBA" id="ARBA00023136"/>
    </source>
</evidence>
<keyword evidence="6 8" id="KW-1133">Transmembrane helix</keyword>
<proteinExistence type="inferred from homology"/>
<dbReference type="InterPro" id="IPR007603">
    <property type="entry name" value="Choline_transptr-like"/>
</dbReference>
<protein>
    <recommendedName>
        <fullName evidence="4 8">Protein PNS1</fullName>
    </recommendedName>
</protein>
<dbReference type="Proteomes" id="UP000268162">
    <property type="component" value="Unassembled WGS sequence"/>
</dbReference>
<feature type="transmembrane region" description="Helical" evidence="8">
    <location>
        <begin position="381"/>
        <end position="405"/>
    </location>
</feature>
<dbReference type="PANTHER" id="PTHR12385">
    <property type="entry name" value="CHOLINE TRANSPORTER-LIKE (SLC FAMILY 44)"/>
    <property type="match status" value="1"/>
</dbReference>
<feature type="transmembrane region" description="Helical" evidence="8">
    <location>
        <begin position="170"/>
        <end position="193"/>
    </location>
</feature>
<feature type="transmembrane region" description="Helical" evidence="8">
    <location>
        <begin position="130"/>
        <end position="149"/>
    </location>
</feature>
<evidence type="ECO:0000313" key="9">
    <source>
        <dbReference type="EMBL" id="RKP34608.1"/>
    </source>
</evidence>
<keyword evidence="7 8" id="KW-0472">Membrane</keyword>
<dbReference type="Pfam" id="PF04515">
    <property type="entry name" value="Choline_transpo"/>
    <property type="match status" value="1"/>
</dbReference>
<dbReference type="AlphaFoldDB" id="A0A4P9ZNA5"/>
<evidence type="ECO:0000256" key="3">
    <source>
        <dbReference type="ARBA" id="ARBA00007168"/>
    </source>
</evidence>
<feature type="transmembrane region" description="Helical" evidence="8">
    <location>
        <begin position="70"/>
        <end position="94"/>
    </location>
</feature>
<evidence type="ECO:0000313" key="10">
    <source>
        <dbReference type="Proteomes" id="UP000268162"/>
    </source>
</evidence>